<dbReference type="AlphaFoldDB" id="A0AA40VVC0"/>
<proteinExistence type="predicted"/>
<organism evidence="1 2">
    <name type="scientific">Komarekiella delphini-convector SJRDD-AB1</name>
    <dbReference type="NCBI Taxonomy" id="2593771"/>
    <lineage>
        <taxon>Bacteria</taxon>
        <taxon>Bacillati</taxon>
        <taxon>Cyanobacteriota</taxon>
        <taxon>Cyanophyceae</taxon>
        <taxon>Nostocales</taxon>
        <taxon>Nostocaceae</taxon>
        <taxon>Komarekiella</taxon>
        <taxon>Komarekiella delphini-convector</taxon>
    </lineage>
</organism>
<comment type="caution">
    <text evidence="1">The sequence shown here is derived from an EMBL/GenBank/DDBJ whole genome shotgun (WGS) entry which is preliminary data.</text>
</comment>
<evidence type="ECO:0000313" key="1">
    <source>
        <dbReference type="EMBL" id="MBD6620953.1"/>
    </source>
</evidence>
<reference evidence="1" key="1">
    <citation type="submission" date="2019-07" db="EMBL/GenBank/DDBJ databases">
        <title>Toxilogical consequences of a new and cryptic species of cyanobacteria (Komarekiella delphini-convector) recovered from the epidermis of a bottlenose dolphin and 1500 ft. in the air.</title>
        <authorList>
            <person name="Brown A.O."/>
            <person name="Dvorak P."/>
            <person name="Villanueva C.D."/>
            <person name="Foss A.J."/>
            <person name="Garvey A.D."/>
            <person name="Gibson Q.A."/>
            <person name="Johansen J.R."/>
            <person name="Casamatta D.A."/>
        </authorList>
    </citation>
    <scope>NUCLEOTIDE SEQUENCE</scope>
    <source>
        <strain evidence="1">SJRDD-AB1</strain>
    </source>
</reference>
<name>A0AA40VVC0_9NOST</name>
<dbReference type="Proteomes" id="UP001165986">
    <property type="component" value="Unassembled WGS sequence"/>
</dbReference>
<keyword evidence="2" id="KW-1185">Reference proteome</keyword>
<evidence type="ECO:0000313" key="2">
    <source>
        <dbReference type="Proteomes" id="UP001165986"/>
    </source>
</evidence>
<accession>A0AA40VVC0</accession>
<dbReference type="RefSeq" id="WP_191762278.1">
    <property type="nucleotide sequence ID" value="NZ_VJXY01000095.1"/>
</dbReference>
<sequence>MKLSYDQKTRKFVVSELGRILDSDIDSDALVARYGFAAYSTNEEMTDSEAQEMVDDFLKCE</sequence>
<protein>
    <submittedName>
        <fullName evidence="1">Uncharacterized protein</fullName>
    </submittedName>
</protein>
<gene>
    <name evidence="1" type="ORF">FNW02_35810</name>
</gene>
<dbReference type="EMBL" id="VJXY01000095">
    <property type="protein sequence ID" value="MBD6620953.1"/>
    <property type="molecule type" value="Genomic_DNA"/>
</dbReference>